<organism evidence="1 2">
    <name type="scientific">Racocetra persica</name>
    <dbReference type="NCBI Taxonomy" id="160502"/>
    <lineage>
        <taxon>Eukaryota</taxon>
        <taxon>Fungi</taxon>
        <taxon>Fungi incertae sedis</taxon>
        <taxon>Mucoromycota</taxon>
        <taxon>Glomeromycotina</taxon>
        <taxon>Glomeromycetes</taxon>
        <taxon>Diversisporales</taxon>
        <taxon>Gigasporaceae</taxon>
        <taxon>Racocetra</taxon>
    </lineage>
</organism>
<evidence type="ECO:0000313" key="1">
    <source>
        <dbReference type="EMBL" id="CAG8831870.1"/>
    </source>
</evidence>
<name>A0ACA9S8V8_9GLOM</name>
<gene>
    <name evidence="1" type="ORF">RPERSI_LOCUS28289</name>
</gene>
<evidence type="ECO:0000313" key="2">
    <source>
        <dbReference type="Proteomes" id="UP000789920"/>
    </source>
</evidence>
<reference evidence="1" key="1">
    <citation type="submission" date="2021-06" db="EMBL/GenBank/DDBJ databases">
        <authorList>
            <person name="Kallberg Y."/>
            <person name="Tangrot J."/>
            <person name="Rosling A."/>
        </authorList>
    </citation>
    <scope>NUCLEOTIDE SEQUENCE</scope>
    <source>
        <strain evidence="1">MA461A</strain>
    </source>
</reference>
<comment type="caution">
    <text evidence="1">The sequence shown here is derived from an EMBL/GenBank/DDBJ whole genome shotgun (WGS) entry which is preliminary data.</text>
</comment>
<dbReference type="EMBL" id="CAJVQC010102398">
    <property type="protein sequence ID" value="CAG8831870.1"/>
    <property type="molecule type" value="Genomic_DNA"/>
</dbReference>
<protein>
    <submittedName>
        <fullName evidence="1">2476_t:CDS:1</fullName>
    </submittedName>
</protein>
<feature type="non-terminal residue" evidence="1">
    <location>
        <position position="43"/>
    </location>
</feature>
<dbReference type="Proteomes" id="UP000789920">
    <property type="component" value="Unassembled WGS sequence"/>
</dbReference>
<accession>A0ACA9S8V8</accession>
<sequence>MENNDIILESNNILESFQFSNNKNLEIESIVNLSSTTFGGQGT</sequence>
<proteinExistence type="predicted"/>
<keyword evidence="2" id="KW-1185">Reference proteome</keyword>